<dbReference type="Gene3D" id="1.10.238.10">
    <property type="entry name" value="EF-hand"/>
    <property type="match status" value="1"/>
</dbReference>
<dbReference type="CDD" id="cd00051">
    <property type="entry name" value="EFh"/>
    <property type="match status" value="1"/>
</dbReference>
<organism evidence="7 8">
    <name type="scientific">Monosiga brevicollis</name>
    <name type="common">Choanoflagellate</name>
    <dbReference type="NCBI Taxonomy" id="81824"/>
    <lineage>
        <taxon>Eukaryota</taxon>
        <taxon>Choanoflagellata</taxon>
        <taxon>Craspedida</taxon>
        <taxon>Salpingoecidae</taxon>
        <taxon>Monosiga</taxon>
    </lineage>
</organism>
<dbReference type="InParanoid" id="A9V6X3"/>
<dbReference type="Pfam" id="PF13499">
    <property type="entry name" value="EF-hand_7"/>
    <property type="match status" value="1"/>
</dbReference>
<proteinExistence type="predicted"/>
<feature type="coiled-coil region" evidence="3">
    <location>
        <begin position="889"/>
        <end position="916"/>
    </location>
</feature>
<sequence length="1269" mass="143532">MADEMEAPRLEDWEILQAKIFTKWCNQKLMSRHFPTISDIRTDLGKDNNLCPPPLQKPDKQYSSSSRSMHSPLPRRLNRSANLMYALTEAEVPEEKTKPRKMPLVKAQVLENIDKNLKMVMSLVWAIMMRFMRFDDDDDGEQLSAKDALLKWLQFHLKDYSQVSIQNLTKSFHDGLAFCCLIHKFKPNDIDVASLDPANKQENLQLAMDKAEQLFDIEKYLTPADIPKLSDKAMLVYISEYYYQINEQAKRDLAAKRIAKLIRFTRENDAARAKYMADGAQLLQHIEHAEQLLDGIDVITNTMAGAVKHLEDFATYKTAEKKAITSLHLEMENNFKTLALRLSNHNRPAFKPADAQLEPEALSKRIAALQAKEVVEPLLHAEHNRQIKLKHLDQRHDTQAKKLRAWIASKQTWISGDFQVSSSGHAQQLLANFAAFQKESATMQSGDLQELIGVGRTLESEKYEHIAAVQERETSLRTGFTNLDQAGEEKKPIFEDHLQRELFKEKTELDVKVHSEIAKTIEAFVSEKLAYLGKKEQVQSVNDAYQQLSILEACKQEIDDNESGNQQRLCDLGASIRGAKYETQYSSWVYGQPAEVEGLENKAKSSTNEMRAKAEAKRLVLEDDLAREQFREKIELMADQHTSQYQYLQSWAGEKQTYIDTKEAIESSQAAKYQTFSLTTPSLSARARDPHQLSRLALFRKELDDMTTGALQSLKALGQEVVSANYQTEYSSWKYAKPDEVQQQEAALDTAWAALQKGHDSKDEVLRDDLERMLYAEHTRLLASQHEDKFNLCQSHAATKKQQLSESIVVNSIADAQLLLSQLASLDKERETLAASVVASLKSLGSNILGRQYQTALSSYQYESPQAIKDRETSVDQTYAELVQLVSSRRATLDELLAKEQRKEELRLEFANLAADFLRFTQDKIDSIGSAEEQRTFFGITLADVEAYQATLTSEDEGITTSVEAKQTAYTGIKTEMDGLGVTENVYTSTTPADLAAARDRLTAAQTSRREFYEAELARHRDNDAACRAFADVIGPAAAALKEAMVRALDTTPSEEEQLKTINEAMASKESLQPDLGALTAMDKDIRARGVGINPHTAVSVDDVQSAWDNYQQVLAQRQPYLDNVVQYKRYRGIAPEQYEEMEAIFKTYDKDNSGNINEKEMRSCLFSLGEERTKKEVAQYMQEFGTNGVLNFEPFRELMIRLLGDAGTADGVKESFQLLAQGLPEIPVANLQKVLEAQYVEYLQANAQMGEEGQGLDYKSWIADVFSR</sequence>
<dbReference type="SMART" id="SM01184">
    <property type="entry name" value="efhand_Ca_insen"/>
    <property type="match status" value="1"/>
</dbReference>
<accession>A9V6X3</accession>
<dbReference type="Gene3D" id="1.10.418.10">
    <property type="entry name" value="Calponin-like domain"/>
    <property type="match status" value="2"/>
</dbReference>
<keyword evidence="2" id="KW-0106">Calcium</keyword>
<dbReference type="InterPro" id="IPR011992">
    <property type="entry name" value="EF-hand-dom_pair"/>
</dbReference>
<feature type="compositionally biased region" description="Low complexity" evidence="4">
    <location>
        <begin position="63"/>
        <end position="74"/>
    </location>
</feature>
<reference evidence="7 8" key="1">
    <citation type="journal article" date="2008" name="Nature">
        <title>The genome of the choanoflagellate Monosiga brevicollis and the origin of metazoans.</title>
        <authorList>
            <consortium name="JGI Sequencing"/>
            <person name="King N."/>
            <person name="Westbrook M.J."/>
            <person name="Young S.L."/>
            <person name="Kuo A."/>
            <person name="Abedin M."/>
            <person name="Chapman J."/>
            <person name="Fairclough S."/>
            <person name="Hellsten U."/>
            <person name="Isogai Y."/>
            <person name="Letunic I."/>
            <person name="Marr M."/>
            <person name="Pincus D."/>
            <person name="Putnam N."/>
            <person name="Rokas A."/>
            <person name="Wright K.J."/>
            <person name="Zuzow R."/>
            <person name="Dirks W."/>
            <person name="Good M."/>
            <person name="Goodstein D."/>
            <person name="Lemons D."/>
            <person name="Li W."/>
            <person name="Lyons J.B."/>
            <person name="Morris A."/>
            <person name="Nichols S."/>
            <person name="Richter D.J."/>
            <person name="Salamov A."/>
            <person name="Bork P."/>
            <person name="Lim W.A."/>
            <person name="Manning G."/>
            <person name="Miller W.T."/>
            <person name="McGinnis W."/>
            <person name="Shapiro H."/>
            <person name="Tjian R."/>
            <person name="Grigoriev I.V."/>
            <person name="Rokhsar D."/>
        </authorList>
    </citation>
    <scope>NUCLEOTIDE SEQUENCE [LARGE SCALE GENOMIC DNA]</scope>
    <source>
        <strain evidence="8">MX1 / ATCC 50154</strain>
    </source>
</reference>
<evidence type="ECO:0000259" key="5">
    <source>
        <dbReference type="PROSITE" id="PS50021"/>
    </source>
</evidence>
<dbReference type="RefSeq" id="XP_001748455.1">
    <property type="nucleotide sequence ID" value="XM_001748403.1"/>
</dbReference>
<dbReference type="SMART" id="SM00033">
    <property type="entry name" value="CH"/>
    <property type="match status" value="1"/>
</dbReference>
<dbReference type="PROSITE" id="PS50021">
    <property type="entry name" value="CH"/>
    <property type="match status" value="1"/>
</dbReference>
<evidence type="ECO:0000256" key="4">
    <source>
        <dbReference type="SAM" id="MobiDB-lite"/>
    </source>
</evidence>
<keyword evidence="8" id="KW-1185">Reference proteome</keyword>
<gene>
    <name evidence="7" type="ORF">MONBRDRAFT_33696</name>
</gene>
<dbReference type="PANTHER" id="PTHR11915">
    <property type="entry name" value="SPECTRIN/FILAMIN RELATED CYTOSKELETAL PROTEIN"/>
    <property type="match status" value="1"/>
</dbReference>
<dbReference type="OMA" id="AKYETQY"/>
<protein>
    <submittedName>
        <fullName evidence="7">Uncharacterized protein</fullName>
    </submittedName>
</protein>
<evidence type="ECO:0000259" key="6">
    <source>
        <dbReference type="PROSITE" id="PS50222"/>
    </source>
</evidence>
<dbReference type="InterPro" id="IPR018159">
    <property type="entry name" value="Spectrin/alpha-actinin"/>
</dbReference>
<dbReference type="GO" id="GO:0005509">
    <property type="term" value="F:calcium ion binding"/>
    <property type="evidence" value="ECO:0007669"/>
    <property type="project" value="InterPro"/>
</dbReference>
<keyword evidence="1" id="KW-0677">Repeat</keyword>
<dbReference type="SUPFAM" id="SSF47576">
    <property type="entry name" value="Calponin-homology domain, CH-domain"/>
    <property type="match status" value="1"/>
</dbReference>
<dbReference type="GeneID" id="5893831"/>
<evidence type="ECO:0000256" key="1">
    <source>
        <dbReference type="ARBA" id="ARBA00022737"/>
    </source>
</evidence>
<evidence type="ECO:0000313" key="7">
    <source>
        <dbReference type="EMBL" id="EDQ86619.1"/>
    </source>
</evidence>
<feature type="domain" description="EF-hand" evidence="6">
    <location>
        <begin position="1137"/>
        <end position="1172"/>
    </location>
</feature>
<keyword evidence="3" id="KW-0175">Coiled coil</keyword>
<dbReference type="SUPFAM" id="SSF46966">
    <property type="entry name" value="Spectrin repeat"/>
    <property type="match status" value="2"/>
</dbReference>
<dbReference type="SUPFAM" id="SSF47473">
    <property type="entry name" value="EF-hand"/>
    <property type="match status" value="1"/>
</dbReference>
<dbReference type="AlphaFoldDB" id="A9V6X3"/>
<dbReference type="Proteomes" id="UP000001357">
    <property type="component" value="Unassembled WGS sequence"/>
</dbReference>
<dbReference type="KEGG" id="mbr:MONBRDRAFT_33696"/>
<dbReference type="Gene3D" id="1.20.58.60">
    <property type="match status" value="4"/>
</dbReference>
<dbReference type="InterPro" id="IPR036872">
    <property type="entry name" value="CH_dom_sf"/>
</dbReference>
<dbReference type="SMART" id="SM00054">
    <property type="entry name" value="EFh"/>
    <property type="match status" value="1"/>
</dbReference>
<dbReference type="InterPro" id="IPR002048">
    <property type="entry name" value="EF_hand_dom"/>
</dbReference>
<dbReference type="InterPro" id="IPR018247">
    <property type="entry name" value="EF_Hand_1_Ca_BS"/>
</dbReference>
<dbReference type="Pfam" id="PF00435">
    <property type="entry name" value="Spectrin"/>
    <property type="match status" value="1"/>
</dbReference>
<feature type="domain" description="Calponin-homology (CH)" evidence="5">
    <location>
        <begin position="143"/>
        <end position="246"/>
    </location>
</feature>
<dbReference type="SMART" id="SM00150">
    <property type="entry name" value="SPEC"/>
    <property type="match status" value="3"/>
</dbReference>
<dbReference type="PROSITE" id="PS00018">
    <property type="entry name" value="EF_HAND_1"/>
    <property type="match status" value="1"/>
</dbReference>
<name>A9V6X3_MONBE</name>
<dbReference type="InterPro" id="IPR001715">
    <property type="entry name" value="CH_dom"/>
</dbReference>
<evidence type="ECO:0000256" key="3">
    <source>
        <dbReference type="SAM" id="Coils"/>
    </source>
</evidence>
<dbReference type="eggNOG" id="KOG0035">
    <property type="taxonomic scope" value="Eukaryota"/>
</dbReference>
<dbReference type="Pfam" id="PF00307">
    <property type="entry name" value="CH"/>
    <property type="match status" value="1"/>
</dbReference>
<dbReference type="EMBL" id="CH991564">
    <property type="protein sequence ID" value="EDQ86619.1"/>
    <property type="molecule type" value="Genomic_DNA"/>
</dbReference>
<feature type="region of interest" description="Disordered" evidence="4">
    <location>
        <begin position="45"/>
        <end position="74"/>
    </location>
</feature>
<dbReference type="InterPro" id="IPR002017">
    <property type="entry name" value="Spectrin_repeat"/>
</dbReference>
<evidence type="ECO:0000313" key="8">
    <source>
        <dbReference type="Proteomes" id="UP000001357"/>
    </source>
</evidence>
<dbReference type="PROSITE" id="PS50222">
    <property type="entry name" value="EF_HAND_2"/>
    <property type="match status" value="1"/>
</dbReference>
<dbReference type="STRING" id="81824.A9V6X3"/>
<evidence type="ECO:0000256" key="2">
    <source>
        <dbReference type="ARBA" id="ARBA00022837"/>
    </source>
</evidence>